<dbReference type="SUPFAM" id="SSF160246">
    <property type="entry name" value="EspE N-terminal domain-like"/>
    <property type="match status" value="1"/>
</dbReference>
<dbReference type="InterPro" id="IPR037257">
    <property type="entry name" value="T2SS_E_N_sf"/>
</dbReference>
<reference evidence="1" key="1">
    <citation type="journal article" date="2021" name="bioRxiv">
        <title>Unraveling nitrogen, sulfur and carbon metabolic pathways and microbial community transcriptional responses to substrate deprivation and toxicity stresses in a bioreactor mimicking anoxic brackish coastal sediment conditions.</title>
        <authorList>
            <person name="Martins P.D."/>
            <person name="Echeveste M.J."/>
            <person name="Arshad A."/>
            <person name="Kurth J."/>
            <person name="Ouboter H."/>
            <person name="Jetten M.S.M."/>
            <person name="Welte C.U."/>
        </authorList>
    </citation>
    <scope>NUCLEOTIDE SEQUENCE</scope>
    <source>
        <strain evidence="1">MAG_39</strain>
    </source>
</reference>
<evidence type="ECO:0000313" key="2">
    <source>
        <dbReference type="Proteomes" id="UP000705867"/>
    </source>
</evidence>
<name>A0A953J632_9BACT</name>
<organism evidence="1 2">
    <name type="scientific">Candidatus Nitrobium versatile</name>
    <dbReference type="NCBI Taxonomy" id="2884831"/>
    <lineage>
        <taxon>Bacteria</taxon>
        <taxon>Pseudomonadati</taxon>
        <taxon>Nitrospirota</taxon>
        <taxon>Nitrospiria</taxon>
        <taxon>Nitrospirales</taxon>
        <taxon>Nitrospiraceae</taxon>
        <taxon>Candidatus Nitrobium</taxon>
    </lineage>
</organism>
<dbReference type="EMBL" id="JAIOIV010000028">
    <property type="protein sequence ID" value="MBZ0155292.1"/>
    <property type="molecule type" value="Genomic_DNA"/>
</dbReference>
<reference evidence="1" key="2">
    <citation type="submission" date="2021-08" db="EMBL/GenBank/DDBJ databases">
        <authorList>
            <person name="Dalcin Martins P."/>
        </authorList>
    </citation>
    <scope>NUCLEOTIDE SEQUENCE</scope>
    <source>
        <strain evidence="1">MAG_39</strain>
    </source>
</reference>
<proteinExistence type="predicted"/>
<comment type="caution">
    <text evidence="1">The sequence shown here is derived from an EMBL/GenBank/DDBJ whole genome shotgun (WGS) entry which is preliminary data.</text>
</comment>
<accession>A0A953J632</accession>
<dbReference type="AlphaFoldDB" id="A0A953J632"/>
<evidence type="ECO:0000313" key="1">
    <source>
        <dbReference type="EMBL" id="MBZ0155292.1"/>
    </source>
</evidence>
<protein>
    <submittedName>
        <fullName evidence="1">Uncharacterized protein</fullName>
    </submittedName>
</protein>
<gene>
    <name evidence="1" type="ORF">K8I29_03645</name>
</gene>
<sequence>MIMTDTKFARLTKRGIITIEEWKRAARAAAASGKYPEEVLREAGVPKQELLFCLSEYYNCPFVEYDEGIILSRKAHRRGDGERLKSALWAPLSLDDALKRLKESCKGETFLAVRSSAEEVDDEGTATVYEGNVRGGLDRAAAASPRMEDLHEFRYFRFSGGATDMVKRSRRMQLVAVIARELGLSCMIKGDILIARISQLGQDEMEHLLTSIGRLTAYTRQLDAVLHADGAIQEYAERFLEETGCLQKAS</sequence>
<dbReference type="Proteomes" id="UP000705867">
    <property type="component" value="Unassembled WGS sequence"/>
</dbReference>